<dbReference type="AlphaFoldDB" id="A0AA88NS83"/>
<dbReference type="EMBL" id="JAVHJS010000003">
    <property type="protein sequence ID" value="KAK2863948.1"/>
    <property type="molecule type" value="Genomic_DNA"/>
</dbReference>
<dbReference type="Proteomes" id="UP001187315">
    <property type="component" value="Unassembled WGS sequence"/>
</dbReference>
<organism evidence="1 2">
    <name type="scientific">Tachysurus vachellii</name>
    <name type="common">Darkbarbel catfish</name>
    <name type="synonym">Pelteobagrus vachellii</name>
    <dbReference type="NCBI Taxonomy" id="175792"/>
    <lineage>
        <taxon>Eukaryota</taxon>
        <taxon>Metazoa</taxon>
        <taxon>Chordata</taxon>
        <taxon>Craniata</taxon>
        <taxon>Vertebrata</taxon>
        <taxon>Euteleostomi</taxon>
        <taxon>Actinopterygii</taxon>
        <taxon>Neopterygii</taxon>
        <taxon>Teleostei</taxon>
        <taxon>Ostariophysi</taxon>
        <taxon>Siluriformes</taxon>
        <taxon>Bagridae</taxon>
        <taxon>Tachysurus</taxon>
    </lineage>
</organism>
<evidence type="ECO:0000313" key="1">
    <source>
        <dbReference type="EMBL" id="KAK2863948.1"/>
    </source>
</evidence>
<sequence>MQEAQRSTLVVRRRQGSEHRHRLRLLATEPSASGSVRLLVLASTICSSSSSAFGTENDLCIISSSHIFKCSEMRDDMSKTCCLECVSSFAWKQKYICACCSLITPSLQRVTKKKVKENILASVLSGLLCSSERLEIPIYFLPKDTLLYSTF</sequence>
<accession>A0AA88NS83</accession>
<protein>
    <submittedName>
        <fullName evidence="1">Uncharacterized protein</fullName>
    </submittedName>
</protein>
<proteinExistence type="predicted"/>
<evidence type="ECO:0000313" key="2">
    <source>
        <dbReference type="Proteomes" id="UP001187315"/>
    </source>
</evidence>
<keyword evidence="2" id="KW-1185">Reference proteome</keyword>
<name>A0AA88NS83_TACVA</name>
<reference evidence="1" key="1">
    <citation type="submission" date="2023-08" db="EMBL/GenBank/DDBJ databases">
        <title>Pelteobagrus vachellii genome.</title>
        <authorList>
            <person name="Liu H."/>
        </authorList>
    </citation>
    <scope>NUCLEOTIDE SEQUENCE</scope>
    <source>
        <strain evidence="1">PRFRI_2022a</strain>
        <tissue evidence="1">Muscle</tissue>
    </source>
</reference>
<gene>
    <name evidence="1" type="ORF">Q7C36_003102</name>
</gene>
<comment type="caution">
    <text evidence="1">The sequence shown here is derived from an EMBL/GenBank/DDBJ whole genome shotgun (WGS) entry which is preliminary data.</text>
</comment>